<name>A0A0C3PJ31_PISTI</name>
<protein>
    <submittedName>
        <fullName evidence="1">Uncharacterized protein</fullName>
    </submittedName>
</protein>
<dbReference type="InParanoid" id="A0A0C3PJ31"/>
<dbReference type="Proteomes" id="UP000054217">
    <property type="component" value="Unassembled WGS sequence"/>
</dbReference>
<dbReference type="HOGENOM" id="CLU_2229581_0_0_1"/>
<keyword evidence="2" id="KW-1185">Reference proteome</keyword>
<feature type="non-terminal residue" evidence="1">
    <location>
        <position position="1"/>
    </location>
</feature>
<reference evidence="2" key="2">
    <citation type="submission" date="2015-01" db="EMBL/GenBank/DDBJ databases">
        <title>Evolutionary Origins and Diversification of the Mycorrhizal Mutualists.</title>
        <authorList>
            <consortium name="DOE Joint Genome Institute"/>
            <consortium name="Mycorrhizal Genomics Consortium"/>
            <person name="Kohler A."/>
            <person name="Kuo A."/>
            <person name="Nagy L.G."/>
            <person name="Floudas D."/>
            <person name="Copeland A."/>
            <person name="Barry K.W."/>
            <person name="Cichocki N."/>
            <person name="Veneault-Fourrey C."/>
            <person name="LaButti K."/>
            <person name="Lindquist E.A."/>
            <person name="Lipzen A."/>
            <person name="Lundell T."/>
            <person name="Morin E."/>
            <person name="Murat C."/>
            <person name="Riley R."/>
            <person name="Ohm R."/>
            <person name="Sun H."/>
            <person name="Tunlid A."/>
            <person name="Henrissat B."/>
            <person name="Grigoriev I.V."/>
            <person name="Hibbett D.S."/>
            <person name="Martin F."/>
        </authorList>
    </citation>
    <scope>NUCLEOTIDE SEQUENCE [LARGE SCALE GENOMIC DNA]</scope>
    <source>
        <strain evidence="2">Marx 270</strain>
    </source>
</reference>
<sequence>IGEERPLQDTPKAFVPAQVVSPCKYIFACEPQHEAFAFPRDPTPLTINSGKWGNLLKRRRQGSGKSQKEMGLRGESSCCTVARVLRGTLSIEHLERLRSTRLLQRT</sequence>
<gene>
    <name evidence="1" type="ORF">M404DRAFT_997512</name>
</gene>
<dbReference type="AlphaFoldDB" id="A0A0C3PJ31"/>
<dbReference type="EMBL" id="KN831957">
    <property type="protein sequence ID" value="KIO08591.1"/>
    <property type="molecule type" value="Genomic_DNA"/>
</dbReference>
<reference evidence="1 2" key="1">
    <citation type="submission" date="2014-04" db="EMBL/GenBank/DDBJ databases">
        <authorList>
            <consortium name="DOE Joint Genome Institute"/>
            <person name="Kuo A."/>
            <person name="Kohler A."/>
            <person name="Costa M.D."/>
            <person name="Nagy L.G."/>
            <person name="Floudas D."/>
            <person name="Copeland A."/>
            <person name="Barry K.W."/>
            <person name="Cichocki N."/>
            <person name="Veneault-Fourrey C."/>
            <person name="LaButti K."/>
            <person name="Lindquist E.A."/>
            <person name="Lipzen A."/>
            <person name="Lundell T."/>
            <person name="Morin E."/>
            <person name="Murat C."/>
            <person name="Sun H."/>
            <person name="Tunlid A."/>
            <person name="Henrissat B."/>
            <person name="Grigoriev I.V."/>
            <person name="Hibbett D.S."/>
            <person name="Martin F."/>
            <person name="Nordberg H.P."/>
            <person name="Cantor M.N."/>
            <person name="Hua S.X."/>
        </authorList>
    </citation>
    <scope>NUCLEOTIDE SEQUENCE [LARGE SCALE GENOMIC DNA]</scope>
    <source>
        <strain evidence="1 2">Marx 270</strain>
    </source>
</reference>
<proteinExistence type="predicted"/>
<organism evidence="1 2">
    <name type="scientific">Pisolithus tinctorius Marx 270</name>
    <dbReference type="NCBI Taxonomy" id="870435"/>
    <lineage>
        <taxon>Eukaryota</taxon>
        <taxon>Fungi</taxon>
        <taxon>Dikarya</taxon>
        <taxon>Basidiomycota</taxon>
        <taxon>Agaricomycotina</taxon>
        <taxon>Agaricomycetes</taxon>
        <taxon>Agaricomycetidae</taxon>
        <taxon>Boletales</taxon>
        <taxon>Sclerodermatineae</taxon>
        <taxon>Pisolithaceae</taxon>
        <taxon>Pisolithus</taxon>
    </lineage>
</organism>
<accession>A0A0C3PJ31</accession>
<evidence type="ECO:0000313" key="2">
    <source>
        <dbReference type="Proteomes" id="UP000054217"/>
    </source>
</evidence>
<evidence type="ECO:0000313" key="1">
    <source>
        <dbReference type="EMBL" id="KIO08591.1"/>
    </source>
</evidence>